<feature type="compositionally biased region" description="Basic and acidic residues" evidence="1">
    <location>
        <begin position="71"/>
        <end position="82"/>
    </location>
</feature>
<evidence type="ECO:0000313" key="3">
    <source>
        <dbReference type="Proteomes" id="UP001465976"/>
    </source>
</evidence>
<organism evidence="2 3">
    <name type="scientific">Marasmius crinis-equi</name>
    <dbReference type="NCBI Taxonomy" id="585013"/>
    <lineage>
        <taxon>Eukaryota</taxon>
        <taxon>Fungi</taxon>
        <taxon>Dikarya</taxon>
        <taxon>Basidiomycota</taxon>
        <taxon>Agaricomycotina</taxon>
        <taxon>Agaricomycetes</taxon>
        <taxon>Agaricomycetidae</taxon>
        <taxon>Agaricales</taxon>
        <taxon>Marasmiineae</taxon>
        <taxon>Marasmiaceae</taxon>
        <taxon>Marasmius</taxon>
    </lineage>
</organism>
<gene>
    <name evidence="2" type="ORF">V5O48_011605</name>
</gene>
<protein>
    <submittedName>
        <fullName evidence="2">Uncharacterized protein</fullName>
    </submittedName>
</protein>
<evidence type="ECO:0000256" key="1">
    <source>
        <dbReference type="SAM" id="MobiDB-lite"/>
    </source>
</evidence>
<evidence type="ECO:0000313" key="2">
    <source>
        <dbReference type="EMBL" id="KAL0570358.1"/>
    </source>
</evidence>
<dbReference type="Proteomes" id="UP001465976">
    <property type="component" value="Unassembled WGS sequence"/>
</dbReference>
<keyword evidence="3" id="KW-1185">Reference proteome</keyword>
<feature type="compositionally biased region" description="Polar residues" evidence="1">
    <location>
        <begin position="34"/>
        <end position="43"/>
    </location>
</feature>
<proteinExistence type="predicted"/>
<feature type="region of interest" description="Disordered" evidence="1">
    <location>
        <begin position="1"/>
        <end position="43"/>
    </location>
</feature>
<reference evidence="2 3" key="1">
    <citation type="submission" date="2024-02" db="EMBL/GenBank/DDBJ databases">
        <title>A draft genome for the cacao thread blight pathogen Marasmius crinis-equi.</title>
        <authorList>
            <person name="Cohen S.P."/>
            <person name="Baruah I.K."/>
            <person name="Amoako-Attah I."/>
            <person name="Bukari Y."/>
            <person name="Meinhardt L.W."/>
            <person name="Bailey B.A."/>
        </authorList>
    </citation>
    <scope>NUCLEOTIDE SEQUENCE [LARGE SCALE GENOMIC DNA]</scope>
    <source>
        <strain evidence="2 3">GH-76</strain>
    </source>
</reference>
<dbReference type="EMBL" id="JBAHYK010000950">
    <property type="protein sequence ID" value="KAL0570358.1"/>
    <property type="molecule type" value="Genomic_DNA"/>
</dbReference>
<accession>A0ABR3F545</accession>
<feature type="compositionally biased region" description="Low complexity" evidence="1">
    <location>
        <begin position="17"/>
        <end position="32"/>
    </location>
</feature>
<comment type="caution">
    <text evidence="2">The sequence shown here is derived from an EMBL/GenBank/DDBJ whole genome shotgun (WGS) entry which is preliminary data.</text>
</comment>
<sequence>MSTRGTSNTSNSELLPNTTGVNVNGTTHNHVGQDSHNTATNHYDHSSITYNNCTFNGTSPTIPGHTGTAHDTNKPNETAEHPVTRNSASFNAGTAVWAVLSLCVLTGGRWTFHIIRHIVRRQLFAQFNRNRLRGSDGLDGAVAGVVPVEVENSGVEPRNIGDTAGSGHEG</sequence>
<feature type="region of interest" description="Disordered" evidence="1">
    <location>
        <begin position="61"/>
        <end position="82"/>
    </location>
</feature>
<name>A0ABR3F545_9AGAR</name>
<feature type="compositionally biased region" description="Polar residues" evidence="1">
    <location>
        <begin position="1"/>
        <end position="16"/>
    </location>
</feature>